<comment type="subcellular location">
    <subcellularLocation>
        <location evidence="12">Cell membrane</location>
        <topology evidence="12">Single-pass membrane protein</topology>
    </subcellularLocation>
    <subcellularLocation>
        <location evidence="11">Endomembrane system</location>
        <topology evidence="11">Single-pass membrane protein</topology>
    </subcellularLocation>
</comment>
<dbReference type="GO" id="GO:0045259">
    <property type="term" value="C:proton-transporting ATP synthase complex"/>
    <property type="evidence" value="ECO:0007669"/>
    <property type="project" value="UniProtKB-KW"/>
</dbReference>
<comment type="function">
    <text evidence="10 12">F(1)F(0) ATP synthase produces ATP from ADP in the presence of a proton or sodium gradient. F-type ATPases consist of two structural domains, F(1) containing the extramembraneous catalytic core and F(0) containing the membrane proton channel, linked together by a central stalk and a peripheral stalk. During catalysis, ATP synthesis in the catalytic domain of F(1) is coupled via a rotary mechanism of the central stalk subunits to proton translocation.</text>
</comment>
<keyword evidence="6 12" id="KW-1133">Transmembrane helix</keyword>
<organism evidence="15 16">
    <name type="scientific">Candidatus Mediterraneibacter faecavium</name>
    <dbReference type="NCBI Taxonomy" id="2838668"/>
    <lineage>
        <taxon>Bacteria</taxon>
        <taxon>Bacillati</taxon>
        <taxon>Bacillota</taxon>
        <taxon>Clostridia</taxon>
        <taxon>Lachnospirales</taxon>
        <taxon>Lachnospiraceae</taxon>
        <taxon>Mediterraneibacter</taxon>
    </lineage>
</organism>
<evidence type="ECO:0000313" key="16">
    <source>
        <dbReference type="Proteomes" id="UP000823902"/>
    </source>
</evidence>
<keyword evidence="12" id="KW-1003">Cell membrane</keyword>
<evidence type="ECO:0000256" key="1">
    <source>
        <dbReference type="ARBA" id="ARBA00005513"/>
    </source>
</evidence>
<comment type="function">
    <text evidence="12">Component of the F(0) channel, it forms part of the peripheral stalk, linking F(1) to F(0).</text>
</comment>
<evidence type="ECO:0000256" key="12">
    <source>
        <dbReference type="HAMAP-Rule" id="MF_01398"/>
    </source>
</evidence>
<evidence type="ECO:0000256" key="2">
    <source>
        <dbReference type="ARBA" id="ARBA00022448"/>
    </source>
</evidence>
<evidence type="ECO:0000256" key="11">
    <source>
        <dbReference type="ARBA" id="ARBA00037847"/>
    </source>
</evidence>
<evidence type="ECO:0000256" key="4">
    <source>
        <dbReference type="ARBA" id="ARBA00022692"/>
    </source>
</evidence>
<dbReference type="NCBIfam" id="TIGR01144">
    <property type="entry name" value="ATP_synt_b"/>
    <property type="match status" value="1"/>
</dbReference>
<name>A0A9D2TMN8_9FIRM</name>
<dbReference type="CDD" id="cd06503">
    <property type="entry name" value="ATP-synt_Fo_b"/>
    <property type="match status" value="1"/>
</dbReference>
<evidence type="ECO:0000256" key="9">
    <source>
        <dbReference type="ARBA" id="ARBA00023310"/>
    </source>
</evidence>
<dbReference type="InterPro" id="IPR005864">
    <property type="entry name" value="ATP_synth_F0_bsu_bac"/>
</dbReference>
<dbReference type="InterPro" id="IPR050059">
    <property type="entry name" value="ATP_synthase_B_chain"/>
</dbReference>
<dbReference type="Proteomes" id="UP000823902">
    <property type="component" value="Unassembled WGS sequence"/>
</dbReference>
<evidence type="ECO:0000256" key="14">
    <source>
        <dbReference type="SAM" id="Coils"/>
    </source>
</evidence>
<reference evidence="15" key="2">
    <citation type="submission" date="2021-04" db="EMBL/GenBank/DDBJ databases">
        <authorList>
            <person name="Gilroy R."/>
        </authorList>
    </citation>
    <scope>NUCLEOTIDE SEQUENCE</scope>
    <source>
        <strain evidence="15">CHK196-7946</strain>
    </source>
</reference>
<proteinExistence type="inferred from homology"/>
<keyword evidence="7 12" id="KW-0406">Ion transport</keyword>
<evidence type="ECO:0000256" key="5">
    <source>
        <dbReference type="ARBA" id="ARBA00022781"/>
    </source>
</evidence>
<evidence type="ECO:0000256" key="8">
    <source>
        <dbReference type="ARBA" id="ARBA00023136"/>
    </source>
</evidence>
<evidence type="ECO:0000313" key="15">
    <source>
        <dbReference type="EMBL" id="HJC74726.1"/>
    </source>
</evidence>
<keyword evidence="5 12" id="KW-0375">Hydrogen ion transport</keyword>
<keyword evidence="9 12" id="KW-0066">ATP synthesis</keyword>
<keyword evidence="4 12" id="KW-0812">Transmembrane</keyword>
<dbReference type="Pfam" id="PF00430">
    <property type="entry name" value="ATP-synt_B"/>
    <property type="match status" value="1"/>
</dbReference>
<gene>
    <name evidence="12 15" type="primary">atpF</name>
    <name evidence="15" type="ORF">H9697_07245</name>
</gene>
<comment type="subunit">
    <text evidence="12">F-type ATPases have 2 components, F(1) - the catalytic core - and F(0) - the membrane proton channel. F(1) has five subunits: alpha(3), beta(3), gamma(1), delta(1), epsilon(1). F(0) has three main subunits: a(1), b(2) and c(10-14). The alpha and beta chains form an alternating ring which encloses part of the gamma chain. F(1) is attached to F(0) by a central stalk formed by the gamma and epsilon chains, while a peripheral stalk is formed by the delta and b chains.</text>
</comment>
<dbReference type="InterPro" id="IPR002146">
    <property type="entry name" value="ATP_synth_b/b'su_bac/chlpt"/>
</dbReference>
<comment type="caution">
    <text evidence="15">The sequence shown here is derived from an EMBL/GenBank/DDBJ whole genome shotgun (WGS) entry which is preliminary data.</text>
</comment>
<dbReference type="InterPro" id="IPR028987">
    <property type="entry name" value="ATP_synth_B-like_membr_sf"/>
</dbReference>
<feature type="coiled-coil region" evidence="14">
    <location>
        <begin position="41"/>
        <end position="94"/>
    </location>
</feature>
<dbReference type="AlphaFoldDB" id="A0A9D2TMN8"/>
<dbReference type="Gene3D" id="6.10.250.1580">
    <property type="match status" value="1"/>
</dbReference>
<protein>
    <recommendedName>
        <fullName evidence="12">ATP synthase subunit b</fullName>
    </recommendedName>
    <alternativeName>
        <fullName evidence="12">ATP synthase F(0) sector subunit b</fullName>
    </alternativeName>
    <alternativeName>
        <fullName evidence="12">ATPase subunit I</fullName>
    </alternativeName>
    <alternativeName>
        <fullName evidence="12">F-type ATPase subunit b</fullName>
        <shortName evidence="12">F-ATPase subunit b</shortName>
    </alternativeName>
</protein>
<keyword evidence="8 12" id="KW-0472">Membrane</keyword>
<dbReference type="GO" id="GO:0012505">
    <property type="term" value="C:endomembrane system"/>
    <property type="evidence" value="ECO:0007669"/>
    <property type="project" value="UniProtKB-SubCell"/>
</dbReference>
<dbReference type="GO" id="GO:0005886">
    <property type="term" value="C:plasma membrane"/>
    <property type="evidence" value="ECO:0007669"/>
    <property type="project" value="UniProtKB-SubCell"/>
</dbReference>
<keyword evidence="14" id="KW-0175">Coiled coil</keyword>
<comment type="similarity">
    <text evidence="1 12 13">Belongs to the ATPase B chain family.</text>
</comment>
<evidence type="ECO:0000256" key="10">
    <source>
        <dbReference type="ARBA" id="ARBA00025198"/>
    </source>
</evidence>
<keyword evidence="3 12" id="KW-0138">CF(0)</keyword>
<evidence type="ECO:0000256" key="3">
    <source>
        <dbReference type="ARBA" id="ARBA00022547"/>
    </source>
</evidence>
<keyword evidence="2 12" id="KW-0813">Transport</keyword>
<dbReference type="PANTHER" id="PTHR33445">
    <property type="entry name" value="ATP SYNTHASE SUBUNIT B', CHLOROPLASTIC"/>
    <property type="match status" value="1"/>
</dbReference>
<dbReference type="HAMAP" id="MF_01398">
    <property type="entry name" value="ATP_synth_b_bprime"/>
    <property type="match status" value="1"/>
</dbReference>
<dbReference type="SUPFAM" id="SSF81573">
    <property type="entry name" value="F1F0 ATP synthase subunit B, membrane domain"/>
    <property type="match status" value="1"/>
</dbReference>
<reference evidence="15" key="1">
    <citation type="journal article" date="2021" name="PeerJ">
        <title>Extensive microbial diversity within the chicken gut microbiome revealed by metagenomics and culture.</title>
        <authorList>
            <person name="Gilroy R."/>
            <person name="Ravi A."/>
            <person name="Getino M."/>
            <person name="Pursley I."/>
            <person name="Horton D.L."/>
            <person name="Alikhan N.F."/>
            <person name="Baker D."/>
            <person name="Gharbi K."/>
            <person name="Hall N."/>
            <person name="Watson M."/>
            <person name="Adriaenssens E.M."/>
            <person name="Foster-Nyarko E."/>
            <person name="Jarju S."/>
            <person name="Secka A."/>
            <person name="Antonio M."/>
            <person name="Oren A."/>
            <person name="Chaudhuri R.R."/>
            <person name="La Ragione R."/>
            <person name="Hildebrand F."/>
            <person name="Pallen M.J."/>
        </authorList>
    </citation>
    <scope>NUCLEOTIDE SEQUENCE</scope>
    <source>
        <strain evidence="15">CHK196-7946</strain>
    </source>
</reference>
<sequence>MISIDLNLVWTIINLVVLYLLLKHFLIGPVMNIMDQRKQMIEDGFKNAQAAQDDANRLKQEYETALSGAKQESVQLIENARKNAKAEYDRIINEAGEKAGSMIESAKENVRIEREQTMKELKSQIAGLAAASAAKIIGGNADDKENRDLYDQFLKEAGEGDGNADK</sequence>
<dbReference type="GO" id="GO:0046961">
    <property type="term" value="F:proton-transporting ATPase activity, rotational mechanism"/>
    <property type="evidence" value="ECO:0007669"/>
    <property type="project" value="TreeGrafter"/>
</dbReference>
<dbReference type="EMBL" id="DWVY01000038">
    <property type="protein sequence ID" value="HJC74726.1"/>
    <property type="molecule type" value="Genomic_DNA"/>
</dbReference>
<feature type="transmembrane region" description="Helical" evidence="12">
    <location>
        <begin position="12"/>
        <end position="31"/>
    </location>
</feature>
<evidence type="ECO:0000256" key="13">
    <source>
        <dbReference type="RuleBase" id="RU003848"/>
    </source>
</evidence>
<evidence type="ECO:0000256" key="6">
    <source>
        <dbReference type="ARBA" id="ARBA00022989"/>
    </source>
</evidence>
<dbReference type="PANTHER" id="PTHR33445:SF2">
    <property type="entry name" value="ATP SYNTHASE SUBUNIT B', CHLOROPLASTIC"/>
    <property type="match status" value="1"/>
</dbReference>
<evidence type="ECO:0000256" key="7">
    <source>
        <dbReference type="ARBA" id="ARBA00023065"/>
    </source>
</evidence>
<dbReference type="GO" id="GO:0046933">
    <property type="term" value="F:proton-transporting ATP synthase activity, rotational mechanism"/>
    <property type="evidence" value="ECO:0007669"/>
    <property type="project" value="UniProtKB-UniRule"/>
</dbReference>
<accession>A0A9D2TMN8</accession>